<dbReference type="Pfam" id="PF03992">
    <property type="entry name" value="ABM"/>
    <property type="match status" value="1"/>
</dbReference>
<dbReference type="OrthoDB" id="1494517at2"/>
<dbReference type="PROSITE" id="PS51725">
    <property type="entry name" value="ABM"/>
    <property type="match status" value="1"/>
</dbReference>
<dbReference type="EMBL" id="QKUF01000053">
    <property type="protein sequence ID" value="PZW18308.1"/>
    <property type="molecule type" value="Genomic_DNA"/>
</dbReference>
<dbReference type="InterPro" id="IPR007138">
    <property type="entry name" value="ABM_dom"/>
</dbReference>
<keyword evidence="2" id="KW-0560">Oxidoreductase</keyword>
<feature type="domain" description="ABM" evidence="1">
    <location>
        <begin position="7"/>
        <end position="96"/>
    </location>
</feature>
<gene>
    <name evidence="2" type="ORF">EI42_06225</name>
</gene>
<dbReference type="InterPro" id="IPR011008">
    <property type="entry name" value="Dimeric_a/b-barrel"/>
</dbReference>
<organism evidence="2 3">
    <name type="scientific">Thermosporothrix hazakensis</name>
    <dbReference type="NCBI Taxonomy" id="644383"/>
    <lineage>
        <taxon>Bacteria</taxon>
        <taxon>Bacillati</taxon>
        <taxon>Chloroflexota</taxon>
        <taxon>Ktedonobacteria</taxon>
        <taxon>Ktedonobacterales</taxon>
        <taxon>Thermosporotrichaceae</taxon>
        <taxon>Thermosporothrix</taxon>
    </lineage>
</organism>
<keyword evidence="3" id="KW-1185">Reference proteome</keyword>
<protein>
    <submittedName>
        <fullName evidence="2">Heme-degrading monooxygenase HmoA</fullName>
    </submittedName>
</protein>
<accession>A0A326TQR6</accession>
<dbReference type="RefSeq" id="WP_111326591.1">
    <property type="nucleotide sequence ID" value="NZ_BIFX01000003.1"/>
</dbReference>
<keyword evidence="2" id="KW-0503">Monooxygenase</keyword>
<evidence type="ECO:0000313" key="2">
    <source>
        <dbReference type="EMBL" id="PZW18308.1"/>
    </source>
</evidence>
<evidence type="ECO:0000313" key="3">
    <source>
        <dbReference type="Proteomes" id="UP000248806"/>
    </source>
</evidence>
<dbReference type="SUPFAM" id="SSF54909">
    <property type="entry name" value="Dimeric alpha+beta barrel"/>
    <property type="match status" value="1"/>
</dbReference>
<name>A0A326TQR6_THEHA</name>
<dbReference type="AlphaFoldDB" id="A0A326TQR6"/>
<dbReference type="Proteomes" id="UP000248806">
    <property type="component" value="Unassembled WGS sequence"/>
</dbReference>
<dbReference type="Gene3D" id="3.30.70.100">
    <property type="match status" value="1"/>
</dbReference>
<reference evidence="2 3" key="1">
    <citation type="submission" date="2018-06" db="EMBL/GenBank/DDBJ databases">
        <title>Genomic Encyclopedia of Archaeal and Bacterial Type Strains, Phase II (KMG-II): from individual species to whole genera.</title>
        <authorList>
            <person name="Goeker M."/>
        </authorList>
    </citation>
    <scope>NUCLEOTIDE SEQUENCE [LARGE SCALE GENOMIC DNA]</scope>
    <source>
        <strain evidence="2 3">ATCC BAA-1881</strain>
    </source>
</reference>
<comment type="caution">
    <text evidence="2">The sequence shown here is derived from an EMBL/GenBank/DDBJ whole genome shotgun (WGS) entry which is preliminary data.</text>
</comment>
<sequence>MSDNKPITLINVFSVRPGKQQELLDHVSEFSERVAKKMPGFISATFHASFDGSRVVNVAQWESTEAFYAFLDSPGGRADRGQYGHMTQRIEYNLYTAAAQIEPTKE</sequence>
<evidence type="ECO:0000259" key="1">
    <source>
        <dbReference type="PROSITE" id="PS51725"/>
    </source>
</evidence>
<dbReference type="GO" id="GO:0004497">
    <property type="term" value="F:monooxygenase activity"/>
    <property type="evidence" value="ECO:0007669"/>
    <property type="project" value="UniProtKB-KW"/>
</dbReference>
<proteinExistence type="predicted"/>